<evidence type="ECO:0000259" key="3">
    <source>
        <dbReference type="Pfam" id="PF01030"/>
    </source>
</evidence>
<name>A0A8S1DIR5_9INSE</name>
<dbReference type="EMBL" id="CADEPI010000272">
    <property type="protein sequence ID" value="CAB3382465.1"/>
    <property type="molecule type" value="Genomic_DNA"/>
</dbReference>
<keyword evidence="5" id="KW-1185">Reference proteome</keyword>
<gene>
    <name evidence="4" type="ORF">CLODIP_2_CD04122</name>
</gene>
<dbReference type="SUPFAM" id="SSF52058">
    <property type="entry name" value="L domain-like"/>
    <property type="match status" value="1"/>
</dbReference>
<dbReference type="Pfam" id="PF01030">
    <property type="entry name" value="Recep_L_domain"/>
    <property type="match status" value="1"/>
</dbReference>
<comment type="caution">
    <text evidence="4">The sequence shown here is derived from an EMBL/GenBank/DDBJ whole genome shotgun (WGS) entry which is preliminary data.</text>
</comment>
<evidence type="ECO:0000256" key="2">
    <source>
        <dbReference type="SAM" id="SignalP"/>
    </source>
</evidence>
<dbReference type="OrthoDB" id="5809444at2759"/>
<accession>A0A8S1DIR5</accession>
<proteinExistence type="predicted"/>
<dbReference type="Proteomes" id="UP000494165">
    <property type="component" value="Unassembled WGS sequence"/>
</dbReference>
<feature type="region of interest" description="Disordered" evidence="1">
    <location>
        <begin position="1"/>
        <end position="22"/>
    </location>
</feature>
<feature type="domain" description="Receptor L-domain" evidence="3">
    <location>
        <begin position="76"/>
        <end position="182"/>
    </location>
</feature>
<dbReference type="InterPro" id="IPR000494">
    <property type="entry name" value="Rcpt_L-dom"/>
</dbReference>
<dbReference type="AlphaFoldDB" id="A0A8S1DIR5"/>
<evidence type="ECO:0000313" key="4">
    <source>
        <dbReference type="EMBL" id="CAB3382465.1"/>
    </source>
</evidence>
<dbReference type="InterPro" id="IPR036941">
    <property type="entry name" value="Rcpt_L-dom_sf"/>
</dbReference>
<evidence type="ECO:0000256" key="1">
    <source>
        <dbReference type="SAM" id="MobiDB-lite"/>
    </source>
</evidence>
<protein>
    <recommendedName>
        <fullName evidence="3">Receptor L-domain domain-containing protein</fullName>
    </recommendedName>
</protein>
<organism evidence="4 5">
    <name type="scientific">Cloeon dipterum</name>
    <dbReference type="NCBI Taxonomy" id="197152"/>
    <lineage>
        <taxon>Eukaryota</taxon>
        <taxon>Metazoa</taxon>
        <taxon>Ecdysozoa</taxon>
        <taxon>Arthropoda</taxon>
        <taxon>Hexapoda</taxon>
        <taxon>Insecta</taxon>
        <taxon>Pterygota</taxon>
        <taxon>Palaeoptera</taxon>
        <taxon>Ephemeroptera</taxon>
        <taxon>Pisciforma</taxon>
        <taxon>Baetidae</taxon>
        <taxon>Cloeon</taxon>
    </lineage>
</organism>
<evidence type="ECO:0000313" key="5">
    <source>
        <dbReference type="Proteomes" id="UP000494165"/>
    </source>
</evidence>
<keyword evidence="2" id="KW-0732">Signal</keyword>
<sequence length="234" mass="26311">MTGRPMADDDEEHGRPPGRPQPAPTVLVAAVLLLLVGHAAAQLTPNADIAPNRNQGICKRGFDLRNNAQNFERLRGCRVIEGSVQIVLIAEDLNKLTFPELREITGYLLLYRVSGLRSLAHLFPNLSVIRGKSLLHNFALILYENFNLQEVGLHSLTHILRGYVRIEKNPALCYVDTIDWDFIARAENPEHKIKNNKKRNECPGCPEKGCPVSPQKNEPLCWNKQHCQKGESKI</sequence>
<feature type="signal peptide" evidence="2">
    <location>
        <begin position="1"/>
        <end position="41"/>
    </location>
</feature>
<dbReference type="Gene3D" id="3.80.20.20">
    <property type="entry name" value="Receptor L-domain"/>
    <property type="match status" value="1"/>
</dbReference>
<reference evidence="4 5" key="1">
    <citation type="submission" date="2020-04" db="EMBL/GenBank/DDBJ databases">
        <authorList>
            <person name="Alioto T."/>
            <person name="Alioto T."/>
            <person name="Gomez Garrido J."/>
        </authorList>
    </citation>
    <scope>NUCLEOTIDE SEQUENCE [LARGE SCALE GENOMIC DNA]</scope>
</reference>
<feature type="chain" id="PRO_5035908167" description="Receptor L-domain domain-containing protein" evidence="2">
    <location>
        <begin position="42"/>
        <end position="234"/>
    </location>
</feature>